<gene>
    <name evidence="2" type="ORF">GHI93_04105</name>
</gene>
<feature type="transmembrane region" description="Helical" evidence="1">
    <location>
        <begin position="6"/>
        <end position="24"/>
    </location>
</feature>
<dbReference type="Proteomes" id="UP000439550">
    <property type="component" value="Unassembled WGS sequence"/>
</dbReference>
<proteinExistence type="predicted"/>
<keyword evidence="1" id="KW-0812">Transmembrane</keyword>
<dbReference type="OrthoDB" id="2242787at2"/>
<feature type="transmembrane region" description="Helical" evidence="1">
    <location>
        <begin position="85"/>
        <end position="105"/>
    </location>
</feature>
<comment type="caution">
    <text evidence="2">The sequence shown here is derived from an EMBL/GenBank/DDBJ whole genome shotgun (WGS) entry which is preliminary data.</text>
</comment>
<dbReference type="AlphaFoldDB" id="A0A7X1Z9C4"/>
<dbReference type="RefSeq" id="WP_153495807.1">
    <property type="nucleotide sequence ID" value="NZ_CAXYUY010000006.1"/>
</dbReference>
<accession>A0A7X1Z9C4</accession>
<evidence type="ECO:0000313" key="3">
    <source>
        <dbReference type="Proteomes" id="UP000439550"/>
    </source>
</evidence>
<feature type="transmembrane region" description="Helical" evidence="1">
    <location>
        <begin position="165"/>
        <end position="182"/>
    </location>
</feature>
<name>A0A7X1Z9C4_9LACT</name>
<sequence>MHWIVVVGALVALGFSGLYLFATLKGSVKPNKVTWLIWAVAPLISAFASFSAGVSWATLPVFASGLGPLLIFFASFFNPSAYWKVTVFDLLCGGCSILALIAWALTQDANVAIFLSLSADALAALPTLVKGWRFPETENGWLYLGSALSAAASFTEIKAWSFVEIAFPLYLIGLGLSFCLLFETRKFQVAKKAS</sequence>
<feature type="transmembrane region" description="Helical" evidence="1">
    <location>
        <begin position="36"/>
        <end position="55"/>
    </location>
</feature>
<feature type="transmembrane region" description="Helical" evidence="1">
    <location>
        <begin position="61"/>
        <end position="78"/>
    </location>
</feature>
<evidence type="ECO:0000313" key="2">
    <source>
        <dbReference type="EMBL" id="MQW39122.1"/>
    </source>
</evidence>
<keyword evidence="1" id="KW-0472">Membrane</keyword>
<organism evidence="2 3">
    <name type="scientific">Lactococcus hircilactis</name>
    <dbReference type="NCBI Taxonomy" id="1494462"/>
    <lineage>
        <taxon>Bacteria</taxon>
        <taxon>Bacillati</taxon>
        <taxon>Bacillota</taxon>
        <taxon>Bacilli</taxon>
        <taxon>Lactobacillales</taxon>
        <taxon>Streptococcaceae</taxon>
        <taxon>Lactococcus</taxon>
    </lineage>
</organism>
<reference evidence="2 3" key="1">
    <citation type="submission" date="2019-10" db="EMBL/GenBank/DDBJ databases">
        <authorList>
            <person name="Dong K."/>
        </authorList>
    </citation>
    <scope>NUCLEOTIDE SEQUENCE [LARGE SCALE GENOMIC DNA]</scope>
    <source>
        <strain evidence="2 3">DSM 28960</strain>
    </source>
</reference>
<keyword evidence="1" id="KW-1133">Transmembrane helix</keyword>
<dbReference type="EMBL" id="WITJ01000005">
    <property type="protein sequence ID" value="MQW39122.1"/>
    <property type="molecule type" value="Genomic_DNA"/>
</dbReference>
<protein>
    <submittedName>
        <fullName evidence="2">Uncharacterized protein</fullName>
    </submittedName>
</protein>
<evidence type="ECO:0000256" key="1">
    <source>
        <dbReference type="SAM" id="Phobius"/>
    </source>
</evidence>
<keyword evidence="3" id="KW-1185">Reference proteome</keyword>